<dbReference type="GeneID" id="62763703"/>
<sequence>MKLQKKVEQVGIFLYDYFIDELNRKQGVLKKYNLDKELCEELEYKDDYLNGKTLKYENGVAIFEGNYLLNKLDGKVKEYYKDGKLKSISNYSNGKLHGKKESYFENGKISTITYYNKDKLDGKKQKFYESGNLELEGYYAKNNMSRIWKWYDQDGKIVKEKEY</sequence>
<comment type="caution">
    <text evidence="1">The sequence shown here is derived from an EMBL/GenBank/DDBJ whole genome shotgun (WGS) entry which is preliminary data.</text>
</comment>
<dbReference type="AlphaFoldDB" id="A0A414PRD3"/>
<protein>
    <recommendedName>
        <fullName evidence="3">Toxin-antitoxin system YwqK family antitoxin</fullName>
    </recommendedName>
</protein>
<evidence type="ECO:0008006" key="3">
    <source>
        <dbReference type="Google" id="ProtNLM"/>
    </source>
</evidence>
<dbReference type="InterPro" id="IPR011652">
    <property type="entry name" value="MORN_2"/>
</dbReference>
<dbReference type="EMBL" id="QRHL01000018">
    <property type="protein sequence ID" value="RHF71105.1"/>
    <property type="molecule type" value="Genomic_DNA"/>
</dbReference>
<dbReference type="SUPFAM" id="SSF82185">
    <property type="entry name" value="Histone H3 K4-specific methyltransferase SET7/9 N-terminal domain"/>
    <property type="match status" value="1"/>
</dbReference>
<organism evidence="1 2">
    <name type="scientific">Fusobacterium mortiferum</name>
    <dbReference type="NCBI Taxonomy" id="850"/>
    <lineage>
        <taxon>Bacteria</taxon>
        <taxon>Fusobacteriati</taxon>
        <taxon>Fusobacteriota</taxon>
        <taxon>Fusobacteriia</taxon>
        <taxon>Fusobacteriales</taxon>
        <taxon>Fusobacteriaceae</taxon>
        <taxon>Fusobacterium</taxon>
    </lineage>
</organism>
<gene>
    <name evidence="1" type="ORF">DW663_09320</name>
</gene>
<dbReference type="Gene3D" id="3.90.930.1">
    <property type="match status" value="1"/>
</dbReference>
<accession>A0A414PRD3</accession>
<evidence type="ECO:0000313" key="2">
    <source>
        <dbReference type="Proteomes" id="UP000284676"/>
    </source>
</evidence>
<dbReference type="Proteomes" id="UP000284676">
    <property type="component" value="Unassembled WGS sequence"/>
</dbReference>
<proteinExistence type="predicted"/>
<evidence type="ECO:0000313" key="1">
    <source>
        <dbReference type="EMBL" id="RHF71105.1"/>
    </source>
</evidence>
<reference evidence="1 2" key="1">
    <citation type="submission" date="2018-08" db="EMBL/GenBank/DDBJ databases">
        <title>A genome reference for cultivated species of the human gut microbiota.</title>
        <authorList>
            <person name="Zou Y."/>
            <person name="Xue W."/>
            <person name="Luo G."/>
        </authorList>
    </citation>
    <scope>NUCLEOTIDE SEQUENCE [LARGE SCALE GENOMIC DNA]</scope>
    <source>
        <strain evidence="1 2">AM25-1</strain>
    </source>
</reference>
<dbReference type="Pfam" id="PF07661">
    <property type="entry name" value="MORN_2"/>
    <property type="match status" value="4"/>
</dbReference>
<name>A0A414PRD3_FUSMR</name>
<dbReference type="RefSeq" id="WP_005885573.1">
    <property type="nucleotide sequence ID" value="NZ_CABMMQ010000002.1"/>
</dbReference>